<feature type="domain" description="Protein kinase" evidence="1">
    <location>
        <begin position="1"/>
        <end position="190"/>
    </location>
</feature>
<gene>
    <name evidence="2" type="ORF">BOTBODRAFT_115883</name>
</gene>
<dbReference type="Proteomes" id="UP000027195">
    <property type="component" value="Unassembled WGS sequence"/>
</dbReference>
<dbReference type="GO" id="GO:0005524">
    <property type="term" value="F:ATP binding"/>
    <property type="evidence" value="ECO:0007669"/>
    <property type="project" value="InterPro"/>
</dbReference>
<organism evidence="2 3">
    <name type="scientific">Botryobasidium botryosum (strain FD-172 SS1)</name>
    <dbReference type="NCBI Taxonomy" id="930990"/>
    <lineage>
        <taxon>Eukaryota</taxon>
        <taxon>Fungi</taxon>
        <taxon>Dikarya</taxon>
        <taxon>Basidiomycota</taxon>
        <taxon>Agaricomycotina</taxon>
        <taxon>Agaricomycetes</taxon>
        <taxon>Cantharellales</taxon>
        <taxon>Botryobasidiaceae</taxon>
        <taxon>Botryobasidium</taxon>
    </lineage>
</organism>
<dbReference type="Pfam" id="PF00069">
    <property type="entry name" value="Pkinase"/>
    <property type="match status" value="1"/>
</dbReference>
<dbReference type="InParanoid" id="A0A067M6P5"/>
<dbReference type="EMBL" id="KL198068">
    <property type="protein sequence ID" value="KDQ10340.1"/>
    <property type="molecule type" value="Genomic_DNA"/>
</dbReference>
<name>A0A067M6P5_BOTB1</name>
<dbReference type="HOGENOM" id="CLU_000288_7_18_1"/>
<dbReference type="Gene3D" id="1.10.510.10">
    <property type="entry name" value="Transferase(Phosphotransferase) domain 1"/>
    <property type="match status" value="1"/>
</dbReference>
<evidence type="ECO:0000313" key="2">
    <source>
        <dbReference type="EMBL" id="KDQ10340.1"/>
    </source>
</evidence>
<dbReference type="PROSITE" id="PS00108">
    <property type="entry name" value="PROTEIN_KINASE_ST"/>
    <property type="match status" value="1"/>
</dbReference>
<dbReference type="GO" id="GO:0004674">
    <property type="term" value="F:protein serine/threonine kinase activity"/>
    <property type="evidence" value="ECO:0007669"/>
    <property type="project" value="TreeGrafter"/>
</dbReference>
<dbReference type="SUPFAM" id="SSF56112">
    <property type="entry name" value="Protein kinase-like (PK-like)"/>
    <property type="match status" value="1"/>
</dbReference>
<dbReference type="OrthoDB" id="4062651at2759"/>
<dbReference type="AlphaFoldDB" id="A0A067M6P5"/>
<evidence type="ECO:0000313" key="3">
    <source>
        <dbReference type="Proteomes" id="UP000027195"/>
    </source>
</evidence>
<proteinExistence type="predicted"/>
<dbReference type="CDD" id="cd00180">
    <property type="entry name" value="PKc"/>
    <property type="match status" value="1"/>
</dbReference>
<dbReference type="InterPro" id="IPR051681">
    <property type="entry name" value="Ser/Thr_Kinases-Pseudokinases"/>
</dbReference>
<accession>A0A067M6P5</accession>
<dbReference type="PROSITE" id="PS50011">
    <property type="entry name" value="PROTEIN_KINASE_DOM"/>
    <property type="match status" value="1"/>
</dbReference>
<dbReference type="InterPro" id="IPR011009">
    <property type="entry name" value="Kinase-like_dom_sf"/>
</dbReference>
<dbReference type="PANTHER" id="PTHR44329:SF214">
    <property type="entry name" value="PROTEIN KINASE DOMAIN-CONTAINING PROTEIN"/>
    <property type="match status" value="1"/>
</dbReference>
<keyword evidence="3" id="KW-1185">Reference proteome</keyword>
<evidence type="ECO:0000259" key="1">
    <source>
        <dbReference type="PROSITE" id="PS50011"/>
    </source>
</evidence>
<dbReference type="InterPro" id="IPR000719">
    <property type="entry name" value="Prot_kinase_dom"/>
</dbReference>
<dbReference type="SMART" id="SM00220">
    <property type="entry name" value="S_TKc"/>
    <property type="match status" value="1"/>
</dbReference>
<dbReference type="InterPro" id="IPR008271">
    <property type="entry name" value="Ser/Thr_kinase_AS"/>
</dbReference>
<feature type="non-terminal residue" evidence="2">
    <location>
        <position position="1"/>
    </location>
</feature>
<sequence length="190" mass="21162">VAREVAVWERLDHPHILPLLGLYTHGLSTYMVSPWMDNGDALDYVQNNPQVDYWAWLNPMTAKLLQIAEGVGYLHTLSPPVVHGDLKAVNIFISVAGDAYIGDFGLSQATSPEIEENSTSWNIAGHPRWQAPELLDSEGDSFPPRTTESDMFALGRVAYEVNTISAICHKILLTLAHSFIQEKSHLQKLQ</sequence>
<dbReference type="PANTHER" id="PTHR44329">
    <property type="entry name" value="SERINE/THREONINE-PROTEIN KINASE TNNI3K-RELATED"/>
    <property type="match status" value="1"/>
</dbReference>
<reference evidence="3" key="1">
    <citation type="journal article" date="2014" name="Proc. Natl. Acad. Sci. U.S.A.">
        <title>Extensive sampling of basidiomycete genomes demonstrates inadequacy of the white-rot/brown-rot paradigm for wood decay fungi.</title>
        <authorList>
            <person name="Riley R."/>
            <person name="Salamov A.A."/>
            <person name="Brown D.W."/>
            <person name="Nagy L.G."/>
            <person name="Floudas D."/>
            <person name="Held B.W."/>
            <person name="Levasseur A."/>
            <person name="Lombard V."/>
            <person name="Morin E."/>
            <person name="Otillar R."/>
            <person name="Lindquist E.A."/>
            <person name="Sun H."/>
            <person name="LaButti K.M."/>
            <person name="Schmutz J."/>
            <person name="Jabbour D."/>
            <person name="Luo H."/>
            <person name="Baker S.E."/>
            <person name="Pisabarro A.G."/>
            <person name="Walton J.D."/>
            <person name="Blanchette R.A."/>
            <person name="Henrissat B."/>
            <person name="Martin F."/>
            <person name="Cullen D."/>
            <person name="Hibbett D.S."/>
            <person name="Grigoriev I.V."/>
        </authorList>
    </citation>
    <scope>NUCLEOTIDE SEQUENCE [LARGE SCALE GENOMIC DNA]</scope>
    <source>
        <strain evidence="3">FD-172 SS1</strain>
    </source>
</reference>
<dbReference type="STRING" id="930990.A0A067M6P5"/>
<protein>
    <recommendedName>
        <fullName evidence="1">Protein kinase domain-containing protein</fullName>
    </recommendedName>
</protein>